<dbReference type="AlphaFoldDB" id="A0AAP9Y448"/>
<dbReference type="SUPFAM" id="SSF46689">
    <property type="entry name" value="Homeodomain-like"/>
    <property type="match status" value="1"/>
</dbReference>
<accession>A0AAP9Y448</accession>
<proteinExistence type="predicted"/>
<dbReference type="GO" id="GO:0006313">
    <property type="term" value="P:DNA transposition"/>
    <property type="evidence" value="ECO:0007669"/>
    <property type="project" value="InterPro"/>
</dbReference>
<dbReference type="InterPro" id="IPR002514">
    <property type="entry name" value="Transposase_8"/>
</dbReference>
<evidence type="ECO:0000313" key="2">
    <source>
        <dbReference type="Proteomes" id="UP000594892"/>
    </source>
</evidence>
<dbReference type="Pfam" id="PF01527">
    <property type="entry name" value="HTH_Tnp_1"/>
    <property type="match status" value="1"/>
</dbReference>
<dbReference type="Proteomes" id="UP000594892">
    <property type="component" value="Chromosome 2"/>
</dbReference>
<sequence>MDALKRAEAGVAVPEICRELGVSTAKFYNWPSKYGGMEARVPDLPRTGAERAHQASQAACAAGAGAVDCAGVGSA</sequence>
<name>A0AAP9Y448_BURGL</name>
<organism evidence="1 2">
    <name type="scientific">Burkholderia glumae</name>
    <name type="common">Pseudomonas glumae</name>
    <dbReference type="NCBI Taxonomy" id="337"/>
    <lineage>
        <taxon>Bacteria</taxon>
        <taxon>Pseudomonadati</taxon>
        <taxon>Pseudomonadota</taxon>
        <taxon>Betaproteobacteria</taxon>
        <taxon>Burkholderiales</taxon>
        <taxon>Burkholderiaceae</taxon>
        <taxon>Burkholderia</taxon>
    </lineage>
</organism>
<dbReference type="GO" id="GO:0004803">
    <property type="term" value="F:transposase activity"/>
    <property type="evidence" value="ECO:0007669"/>
    <property type="project" value="InterPro"/>
</dbReference>
<reference evidence="1 2" key="1">
    <citation type="submission" date="2020-12" db="EMBL/GenBank/DDBJ databases">
        <title>FDA dAtabase for Regulatory Grade micrObial Sequences (FDA-ARGOS): Supporting development and validation of Infectious Disease Dx tests.</title>
        <authorList>
            <person name="Minogue T."/>
            <person name="Wolcott M."/>
            <person name="Wasieloski L."/>
            <person name="Aguilar W."/>
            <person name="Moore D."/>
            <person name="Jaissle J."/>
            <person name="Tallon L."/>
            <person name="Sadzewicz L."/>
            <person name="Zhao X."/>
            <person name="Boylan J."/>
            <person name="Ott S."/>
            <person name="Bowen H."/>
            <person name="Vavikolanu K."/>
            <person name="Mehta A."/>
            <person name="Aluvathingal J."/>
            <person name="Nadendla S."/>
            <person name="Yan Y."/>
            <person name="Sichtig H."/>
        </authorList>
    </citation>
    <scope>NUCLEOTIDE SEQUENCE [LARGE SCALE GENOMIC DNA]</scope>
    <source>
        <strain evidence="1 2">FDAARGOS_949</strain>
    </source>
</reference>
<gene>
    <name evidence="1" type="ORF">I6H06_14665</name>
</gene>
<dbReference type="InterPro" id="IPR009057">
    <property type="entry name" value="Homeodomain-like_sf"/>
</dbReference>
<evidence type="ECO:0000313" key="1">
    <source>
        <dbReference type="EMBL" id="QPQ93479.1"/>
    </source>
</evidence>
<dbReference type="EMBL" id="CP065601">
    <property type="protein sequence ID" value="QPQ93479.1"/>
    <property type="molecule type" value="Genomic_DNA"/>
</dbReference>
<dbReference type="GO" id="GO:0003677">
    <property type="term" value="F:DNA binding"/>
    <property type="evidence" value="ECO:0007669"/>
    <property type="project" value="InterPro"/>
</dbReference>
<protein>
    <submittedName>
        <fullName evidence="1">Transposase</fullName>
    </submittedName>
</protein>